<keyword evidence="2" id="KW-1185">Reference proteome</keyword>
<sequence length="83" mass="9693">MTLDDFLIQPLDWRAHFVSLEGIYLATRSGCKFDFNLYYVTDFFVEVWYAKGSHEVGLIRGFTDIACLTTYLDEINITDIQKQ</sequence>
<reference evidence="1 2" key="1">
    <citation type="submission" date="2018-03" db="EMBL/GenBank/DDBJ databases">
        <title>Adhaeribacter sp. HMF7605 Genome sequencing and assembly.</title>
        <authorList>
            <person name="Kang H."/>
            <person name="Kang J."/>
            <person name="Cha I."/>
            <person name="Kim H."/>
            <person name="Joh K."/>
        </authorList>
    </citation>
    <scope>NUCLEOTIDE SEQUENCE [LARGE SCALE GENOMIC DNA]</scope>
    <source>
        <strain evidence="1 2">HMF7605</strain>
    </source>
</reference>
<dbReference type="EMBL" id="PYFT01000001">
    <property type="protein sequence ID" value="PSR54556.1"/>
    <property type="molecule type" value="Genomic_DNA"/>
</dbReference>
<dbReference type="AlphaFoldDB" id="A0A2T2YGA7"/>
<evidence type="ECO:0000313" key="2">
    <source>
        <dbReference type="Proteomes" id="UP000240357"/>
    </source>
</evidence>
<comment type="caution">
    <text evidence="1">The sequence shown here is derived from an EMBL/GenBank/DDBJ whole genome shotgun (WGS) entry which is preliminary data.</text>
</comment>
<evidence type="ECO:0000313" key="1">
    <source>
        <dbReference type="EMBL" id="PSR54556.1"/>
    </source>
</evidence>
<gene>
    <name evidence="1" type="ORF">AHMF7605_14075</name>
</gene>
<accession>A0A2T2YGA7</accession>
<organism evidence="1 2">
    <name type="scientific">Adhaeribacter arboris</name>
    <dbReference type="NCBI Taxonomy" id="2072846"/>
    <lineage>
        <taxon>Bacteria</taxon>
        <taxon>Pseudomonadati</taxon>
        <taxon>Bacteroidota</taxon>
        <taxon>Cytophagia</taxon>
        <taxon>Cytophagales</taxon>
        <taxon>Hymenobacteraceae</taxon>
        <taxon>Adhaeribacter</taxon>
    </lineage>
</organism>
<name>A0A2T2YGA7_9BACT</name>
<protein>
    <submittedName>
        <fullName evidence="1">Uncharacterized protein</fullName>
    </submittedName>
</protein>
<proteinExistence type="predicted"/>
<dbReference type="Proteomes" id="UP000240357">
    <property type="component" value="Unassembled WGS sequence"/>
</dbReference>